<evidence type="ECO:0000313" key="3">
    <source>
        <dbReference type="Proteomes" id="UP000681610"/>
    </source>
</evidence>
<dbReference type="InterPro" id="IPR036291">
    <property type="entry name" value="NAD(P)-bd_dom_sf"/>
</dbReference>
<evidence type="ECO:0000313" key="2">
    <source>
        <dbReference type="EMBL" id="MBO1884539.1"/>
    </source>
</evidence>
<feature type="domain" description="NAD-dependent epimerase/dehydratase" evidence="1">
    <location>
        <begin position="2"/>
        <end position="226"/>
    </location>
</feature>
<dbReference type="InterPro" id="IPR001509">
    <property type="entry name" value="Epimerase_deHydtase"/>
</dbReference>
<dbReference type="InterPro" id="IPR051783">
    <property type="entry name" value="NAD(P)-dependent_oxidoreduct"/>
</dbReference>
<dbReference type="Proteomes" id="UP000681610">
    <property type="component" value="Unassembled WGS sequence"/>
</dbReference>
<comment type="caution">
    <text evidence="2">The sequence shown here is derived from an EMBL/GenBank/DDBJ whole genome shotgun (WGS) entry which is preliminary data.</text>
</comment>
<accession>A0ABS3Q084</accession>
<dbReference type="Pfam" id="PF01370">
    <property type="entry name" value="Epimerase"/>
    <property type="match status" value="1"/>
</dbReference>
<sequence>MILVTGGTGLIGSSLLFYLTQNKEHKVRAIYRNADTLQRVKQLFNSLSNNGEAQFAAIDWVVADLNDIPALEKAFRDVTFVFHCAGLISFKPNDFDKLIEVNVQGTANIVNLCIDFGVKKLCYVSSVATLSATPNKLITEESDWNNEENNTDYAISKHGGEMEVWRGSQEGLKVVVVNPSVVLGSGFYDSGSGLLFKKIAEGLSYYPSGGTGFVAVTDVVRAMILLQFSEIENRRFILNTANLSYHSLFEKIAQAMGAKAPTKLVSHKKLRLLARLDAFLSFLHLKKQQLSLSAADALGLTTTYDGSAIEKAINFKYSDIDDVIKKSAKGLTK</sequence>
<keyword evidence="3" id="KW-1185">Reference proteome</keyword>
<name>A0ABS3Q084_9FLAO</name>
<dbReference type="Gene3D" id="3.40.50.720">
    <property type="entry name" value="NAD(P)-binding Rossmann-like Domain"/>
    <property type="match status" value="1"/>
</dbReference>
<dbReference type="PANTHER" id="PTHR48079">
    <property type="entry name" value="PROTEIN YEEZ"/>
    <property type="match status" value="1"/>
</dbReference>
<organism evidence="2 3">
    <name type="scientific">Capnocytophaga bilenii</name>
    <dbReference type="NCBI Taxonomy" id="2819369"/>
    <lineage>
        <taxon>Bacteria</taxon>
        <taxon>Pseudomonadati</taxon>
        <taxon>Bacteroidota</taxon>
        <taxon>Flavobacteriia</taxon>
        <taxon>Flavobacteriales</taxon>
        <taxon>Flavobacteriaceae</taxon>
        <taxon>Capnocytophaga</taxon>
    </lineage>
</organism>
<protein>
    <submittedName>
        <fullName evidence="2">SDR family NAD(P)-dependent oxidoreductase</fullName>
    </submittedName>
</protein>
<dbReference type="PANTHER" id="PTHR48079:SF6">
    <property type="entry name" value="NAD(P)-BINDING DOMAIN-CONTAINING PROTEIN-RELATED"/>
    <property type="match status" value="1"/>
</dbReference>
<reference evidence="2 3" key="1">
    <citation type="submission" date="2021-03" db="EMBL/GenBank/DDBJ databases">
        <title>Isolation and description of Capnocytophaga bilenii sp. nov., a novel Capnocytophaga species, isolated from a gingivitis subject.</title>
        <authorList>
            <person name="Antezack A."/>
            <person name="Monnet-Corti V."/>
            <person name="La Scola B."/>
        </authorList>
    </citation>
    <scope>NUCLEOTIDE SEQUENCE [LARGE SCALE GENOMIC DNA]</scope>
    <source>
        <strain evidence="2 3">Marseille-Q4570</strain>
    </source>
</reference>
<dbReference type="RefSeq" id="WP_208059009.1">
    <property type="nucleotide sequence ID" value="NZ_JAGDYP010000006.1"/>
</dbReference>
<dbReference type="SUPFAM" id="SSF51735">
    <property type="entry name" value="NAD(P)-binding Rossmann-fold domains"/>
    <property type="match status" value="1"/>
</dbReference>
<evidence type="ECO:0000259" key="1">
    <source>
        <dbReference type="Pfam" id="PF01370"/>
    </source>
</evidence>
<gene>
    <name evidence="2" type="ORF">J4N46_08940</name>
</gene>
<proteinExistence type="predicted"/>
<dbReference type="EMBL" id="JAGDYP010000006">
    <property type="protein sequence ID" value="MBO1884539.1"/>
    <property type="molecule type" value="Genomic_DNA"/>
</dbReference>